<comment type="subcellular location">
    <subcellularLocation>
        <location evidence="1">Membrane</location>
    </subcellularLocation>
</comment>
<comment type="caution">
    <text evidence="8">The sequence shown here is derived from an EMBL/GenBank/DDBJ whole genome shotgun (WGS) entry which is preliminary data.</text>
</comment>
<dbReference type="Proteomes" id="UP001488805">
    <property type="component" value="Unassembled WGS sequence"/>
</dbReference>
<reference evidence="8 9" key="1">
    <citation type="journal article" date="2024" name="Genome Biol. Evol.">
        <title>Chromosome-level genome assembly of the viviparous eelpout Zoarces viviparus.</title>
        <authorList>
            <person name="Fuhrmann N."/>
            <person name="Brasseur M.V."/>
            <person name="Bakowski C.E."/>
            <person name="Podsiadlowski L."/>
            <person name="Prost S."/>
            <person name="Krehenwinkel H."/>
            <person name="Mayer C."/>
        </authorList>
    </citation>
    <scope>NUCLEOTIDE SEQUENCE [LARGE SCALE GENOMIC DNA]</scope>
    <source>
        <strain evidence="8">NO-MEL_2022_Ind0_liver</strain>
    </source>
</reference>
<dbReference type="PANTHER" id="PTHR12080">
    <property type="entry name" value="SIGNALING LYMPHOCYTIC ACTIVATION MOLECULE"/>
    <property type="match status" value="1"/>
</dbReference>
<evidence type="ECO:0000256" key="6">
    <source>
        <dbReference type="SAM" id="Phobius"/>
    </source>
</evidence>
<sequence>MLLLLLLLSCWMIAGMTTKDPPTTHYREKNGSMCLQVEESPPHRQATWLFNNKYAIASEKHIVPKYKDKVDYNPSNHSLCINNLTETDSGIYTFSFLNFEYKSSEENHKVIVEETVPRPVMRVSGLHSNLSAALCNITVNCSIRDEWVWSFCDGEGCRTSQRSLRKVNITIFTDNTSIVCSGNNHVSTSKVYESIEATCLRKPNPEHEETSEPPTVLVIVIVTVIALCVSLCAFAVCVVKGLSSIEYNQHQAEAPAAGITQSQQVEAKPHSVSSVSTSSSSQAEACYENVDATQPCQTSSPTIRPREEPGSQRSQKVDTVYSVLPAVTSSLGKSERHETTQETWRSKYVPLEEEEHVDTLYSVLQLPRKATAPAIGQTEVVQKPKR</sequence>
<dbReference type="Gene3D" id="2.60.40.10">
    <property type="entry name" value="Immunoglobulins"/>
    <property type="match status" value="1"/>
</dbReference>
<evidence type="ECO:0000256" key="4">
    <source>
        <dbReference type="ARBA" id="ARBA00023180"/>
    </source>
</evidence>
<keyword evidence="2 7" id="KW-0732">Signal</keyword>
<dbReference type="GO" id="GO:0016020">
    <property type="term" value="C:membrane"/>
    <property type="evidence" value="ECO:0007669"/>
    <property type="project" value="UniProtKB-SubCell"/>
</dbReference>
<dbReference type="InterPro" id="IPR013783">
    <property type="entry name" value="Ig-like_fold"/>
</dbReference>
<keyword evidence="3 6" id="KW-0472">Membrane</keyword>
<protein>
    <recommendedName>
        <fullName evidence="10">Ig-like domain-containing protein</fullName>
    </recommendedName>
</protein>
<evidence type="ECO:0000256" key="2">
    <source>
        <dbReference type="ARBA" id="ARBA00022729"/>
    </source>
</evidence>
<evidence type="ECO:0000256" key="3">
    <source>
        <dbReference type="ARBA" id="ARBA00023136"/>
    </source>
</evidence>
<evidence type="ECO:0000256" key="5">
    <source>
        <dbReference type="SAM" id="MobiDB-lite"/>
    </source>
</evidence>
<dbReference type="InterPro" id="IPR036179">
    <property type="entry name" value="Ig-like_dom_sf"/>
</dbReference>
<keyword evidence="6" id="KW-0812">Transmembrane</keyword>
<dbReference type="AlphaFoldDB" id="A0AAW1EQ96"/>
<feature type="transmembrane region" description="Helical" evidence="6">
    <location>
        <begin position="216"/>
        <end position="239"/>
    </location>
</feature>
<proteinExistence type="predicted"/>
<dbReference type="EMBL" id="JBCEZU010000145">
    <property type="protein sequence ID" value="KAK9524901.1"/>
    <property type="molecule type" value="Genomic_DNA"/>
</dbReference>
<dbReference type="SUPFAM" id="SSF48726">
    <property type="entry name" value="Immunoglobulin"/>
    <property type="match status" value="1"/>
</dbReference>
<dbReference type="PANTHER" id="PTHR12080:SF80">
    <property type="entry name" value="IMMUNOGLOBULIN V-SET DOMAIN-CONTAINING PROTEIN"/>
    <property type="match status" value="1"/>
</dbReference>
<keyword evidence="9" id="KW-1185">Reference proteome</keyword>
<evidence type="ECO:0000256" key="1">
    <source>
        <dbReference type="ARBA" id="ARBA00004370"/>
    </source>
</evidence>
<organism evidence="8 9">
    <name type="scientific">Zoarces viviparus</name>
    <name type="common">Viviparous eelpout</name>
    <name type="synonym">Blennius viviparus</name>
    <dbReference type="NCBI Taxonomy" id="48416"/>
    <lineage>
        <taxon>Eukaryota</taxon>
        <taxon>Metazoa</taxon>
        <taxon>Chordata</taxon>
        <taxon>Craniata</taxon>
        <taxon>Vertebrata</taxon>
        <taxon>Euteleostomi</taxon>
        <taxon>Actinopterygii</taxon>
        <taxon>Neopterygii</taxon>
        <taxon>Teleostei</taxon>
        <taxon>Neoteleostei</taxon>
        <taxon>Acanthomorphata</taxon>
        <taxon>Eupercaria</taxon>
        <taxon>Perciformes</taxon>
        <taxon>Cottioidei</taxon>
        <taxon>Zoarcales</taxon>
        <taxon>Zoarcidae</taxon>
        <taxon>Zoarcinae</taxon>
        <taxon>Zoarces</taxon>
    </lineage>
</organism>
<name>A0AAW1EQ96_ZOAVI</name>
<feature type="region of interest" description="Disordered" evidence="5">
    <location>
        <begin position="291"/>
        <end position="316"/>
    </location>
</feature>
<keyword evidence="4" id="KW-0325">Glycoprotein</keyword>
<feature type="compositionally biased region" description="Polar residues" evidence="5">
    <location>
        <begin position="291"/>
        <end position="302"/>
    </location>
</feature>
<evidence type="ECO:0000256" key="7">
    <source>
        <dbReference type="SAM" id="SignalP"/>
    </source>
</evidence>
<accession>A0AAW1EQ96</accession>
<gene>
    <name evidence="8" type="ORF">VZT92_017265</name>
</gene>
<feature type="signal peptide" evidence="7">
    <location>
        <begin position="1"/>
        <end position="18"/>
    </location>
</feature>
<evidence type="ECO:0008006" key="10">
    <source>
        <dbReference type="Google" id="ProtNLM"/>
    </source>
</evidence>
<evidence type="ECO:0000313" key="9">
    <source>
        <dbReference type="Proteomes" id="UP001488805"/>
    </source>
</evidence>
<dbReference type="InterPro" id="IPR015631">
    <property type="entry name" value="CD2/SLAM_rcpt"/>
</dbReference>
<keyword evidence="6" id="KW-1133">Transmembrane helix</keyword>
<feature type="chain" id="PRO_5043486277" description="Ig-like domain-containing protein" evidence="7">
    <location>
        <begin position="19"/>
        <end position="386"/>
    </location>
</feature>
<evidence type="ECO:0000313" key="8">
    <source>
        <dbReference type="EMBL" id="KAK9524901.1"/>
    </source>
</evidence>